<evidence type="ECO:0000313" key="7">
    <source>
        <dbReference type="Proteomes" id="UP000581135"/>
    </source>
</evidence>
<dbReference type="AlphaFoldDB" id="A0A839SWU9"/>
<dbReference type="PROSITE" id="PS50931">
    <property type="entry name" value="HTH_LYSR"/>
    <property type="match status" value="1"/>
</dbReference>
<dbReference type="PANTHER" id="PTHR30126">
    <property type="entry name" value="HTH-TYPE TRANSCRIPTIONAL REGULATOR"/>
    <property type="match status" value="1"/>
</dbReference>
<dbReference type="SUPFAM" id="SSF46785">
    <property type="entry name" value="Winged helix' DNA-binding domain"/>
    <property type="match status" value="1"/>
</dbReference>
<organism evidence="6 7">
    <name type="scientific">Limibacillus halophilus</name>
    <dbReference type="NCBI Taxonomy" id="1579333"/>
    <lineage>
        <taxon>Bacteria</taxon>
        <taxon>Pseudomonadati</taxon>
        <taxon>Pseudomonadota</taxon>
        <taxon>Alphaproteobacteria</taxon>
        <taxon>Rhodospirillales</taxon>
        <taxon>Rhodovibrionaceae</taxon>
        <taxon>Limibacillus</taxon>
    </lineage>
</organism>
<dbReference type="Gene3D" id="1.10.10.10">
    <property type="entry name" value="Winged helix-like DNA-binding domain superfamily/Winged helix DNA-binding domain"/>
    <property type="match status" value="1"/>
</dbReference>
<accession>A0A839SWU9</accession>
<reference evidence="6 7" key="1">
    <citation type="submission" date="2020-08" db="EMBL/GenBank/DDBJ databases">
        <title>Genomic Encyclopedia of Type Strains, Phase III (KMG-III): the genomes of soil and plant-associated and newly described type strains.</title>
        <authorList>
            <person name="Whitman W."/>
        </authorList>
    </citation>
    <scope>NUCLEOTIDE SEQUENCE [LARGE SCALE GENOMIC DNA]</scope>
    <source>
        <strain evidence="6 7">CECT 8803</strain>
    </source>
</reference>
<keyword evidence="2" id="KW-0805">Transcription regulation</keyword>
<comment type="similarity">
    <text evidence="1">Belongs to the LysR transcriptional regulatory family.</text>
</comment>
<keyword evidence="7" id="KW-1185">Reference proteome</keyword>
<dbReference type="Pfam" id="PF03466">
    <property type="entry name" value="LysR_substrate"/>
    <property type="match status" value="1"/>
</dbReference>
<dbReference type="Gene3D" id="3.40.190.10">
    <property type="entry name" value="Periplasmic binding protein-like II"/>
    <property type="match status" value="2"/>
</dbReference>
<protein>
    <submittedName>
        <fullName evidence="6">DNA-binding transcriptional LysR family regulator</fullName>
    </submittedName>
</protein>
<name>A0A839SWU9_9PROT</name>
<gene>
    <name evidence="6" type="ORF">FHR98_002299</name>
</gene>
<evidence type="ECO:0000256" key="1">
    <source>
        <dbReference type="ARBA" id="ARBA00009437"/>
    </source>
</evidence>
<evidence type="ECO:0000256" key="3">
    <source>
        <dbReference type="ARBA" id="ARBA00023125"/>
    </source>
</evidence>
<dbReference type="PRINTS" id="PR00039">
    <property type="entry name" value="HTHLYSR"/>
</dbReference>
<evidence type="ECO:0000256" key="4">
    <source>
        <dbReference type="ARBA" id="ARBA00023163"/>
    </source>
</evidence>
<dbReference type="InterPro" id="IPR036388">
    <property type="entry name" value="WH-like_DNA-bd_sf"/>
</dbReference>
<dbReference type="Pfam" id="PF00126">
    <property type="entry name" value="HTH_1"/>
    <property type="match status" value="1"/>
</dbReference>
<evidence type="ECO:0000259" key="5">
    <source>
        <dbReference type="PROSITE" id="PS50931"/>
    </source>
</evidence>
<dbReference type="InterPro" id="IPR000847">
    <property type="entry name" value="LysR_HTH_N"/>
</dbReference>
<dbReference type="EMBL" id="JACHXA010000006">
    <property type="protein sequence ID" value="MBB3065996.1"/>
    <property type="molecule type" value="Genomic_DNA"/>
</dbReference>
<sequence>MNFRQLETLYWATRLGSLIAASERLNATQSTVSMRIQELENEFGIELFDRSQRTARVTPKGREMARYAEEILALASSMRENLAAPSSLPGLMRIGVAEVVSATWLPNFVTNVRRQYPKISIEFDEALTQNLIDGLESGDLDIIFIAGRAPGRELTTMSLGFVDMNWAASPEISLPNRRLKARDLEKHPTITLTRESHHYEQIEKWFVTGGARFRRPFTCKSLNVCIQLASAGLGVTLVPAEFYPQAFVEKRLHILETSPEMPPVEFNAVYRDNHLQSAAVVLCQLAQKASSFRQLALRDKA</sequence>
<comment type="caution">
    <text evidence="6">The sequence shown here is derived from an EMBL/GenBank/DDBJ whole genome shotgun (WGS) entry which is preliminary data.</text>
</comment>
<dbReference type="RefSeq" id="WP_183416818.1">
    <property type="nucleotide sequence ID" value="NZ_JACHXA010000006.1"/>
</dbReference>
<dbReference type="CDD" id="cd05466">
    <property type="entry name" value="PBP2_LTTR_substrate"/>
    <property type="match status" value="1"/>
</dbReference>
<evidence type="ECO:0000256" key="2">
    <source>
        <dbReference type="ARBA" id="ARBA00023015"/>
    </source>
</evidence>
<dbReference type="PANTHER" id="PTHR30126:SF77">
    <property type="entry name" value="TRANSCRIPTIONAL REGULATORY PROTEIN"/>
    <property type="match status" value="1"/>
</dbReference>
<dbReference type="GO" id="GO:0003700">
    <property type="term" value="F:DNA-binding transcription factor activity"/>
    <property type="evidence" value="ECO:0007669"/>
    <property type="project" value="InterPro"/>
</dbReference>
<proteinExistence type="inferred from homology"/>
<keyword evidence="4" id="KW-0804">Transcription</keyword>
<dbReference type="InterPro" id="IPR005119">
    <property type="entry name" value="LysR_subst-bd"/>
</dbReference>
<dbReference type="SUPFAM" id="SSF53850">
    <property type="entry name" value="Periplasmic binding protein-like II"/>
    <property type="match status" value="1"/>
</dbReference>
<dbReference type="InterPro" id="IPR036390">
    <property type="entry name" value="WH_DNA-bd_sf"/>
</dbReference>
<evidence type="ECO:0000313" key="6">
    <source>
        <dbReference type="EMBL" id="MBB3065996.1"/>
    </source>
</evidence>
<keyword evidence="3 6" id="KW-0238">DNA-binding</keyword>
<dbReference type="GO" id="GO:0000976">
    <property type="term" value="F:transcription cis-regulatory region binding"/>
    <property type="evidence" value="ECO:0007669"/>
    <property type="project" value="TreeGrafter"/>
</dbReference>
<feature type="domain" description="HTH lysR-type" evidence="5">
    <location>
        <begin position="1"/>
        <end position="58"/>
    </location>
</feature>
<dbReference type="Proteomes" id="UP000581135">
    <property type="component" value="Unassembled WGS sequence"/>
</dbReference>